<dbReference type="HAMAP" id="MF_01486">
    <property type="entry name" value="RecC"/>
    <property type="match status" value="1"/>
</dbReference>
<dbReference type="Gene3D" id="1.10.10.160">
    <property type="match status" value="1"/>
</dbReference>
<dbReference type="Proteomes" id="UP000265614">
    <property type="component" value="Unassembled WGS sequence"/>
</dbReference>
<dbReference type="Gene3D" id="3.40.50.10930">
    <property type="match status" value="1"/>
</dbReference>
<keyword evidence="1 10" id="KW-0540">Nuclease</keyword>
<dbReference type="InterPro" id="IPR027417">
    <property type="entry name" value="P-loop_NTPase"/>
</dbReference>
<dbReference type="GO" id="GO:0003677">
    <property type="term" value="F:DNA binding"/>
    <property type="evidence" value="ECO:0007669"/>
    <property type="project" value="UniProtKB-UniRule"/>
</dbReference>
<dbReference type="RefSeq" id="WP_119949025.1">
    <property type="nucleotide sequence ID" value="NZ_QZEZ01000001.1"/>
</dbReference>
<dbReference type="InterPro" id="IPR041500">
    <property type="entry name" value="RecC_C"/>
</dbReference>
<dbReference type="Pfam" id="PF17946">
    <property type="entry name" value="RecC_C"/>
    <property type="match status" value="1"/>
</dbReference>
<comment type="function">
    <text evidence="10">A helicase/nuclease that prepares dsDNA breaks (DSB) for recombinational DNA repair. Binds to DSBs and unwinds DNA via a highly rapid and processive ATP-dependent bidirectional helicase activity. Unwinds dsDNA until it encounters a Chi (crossover hotspot instigator) sequence from the 3' direction. Cuts ssDNA a few nucleotides 3' to the Chi site. The properties and activities of the enzyme are changed at Chi. The Chi-altered holoenzyme produces a long 3'-ssDNA overhang and facilitates RecA-binding to the ssDNA for homologous DNA recombination and repair. Holoenzyme degrades any linearized DNA that is unable to undergo homologous recombination. In the holoenzyme this subunit recognizes the wild-type Chi sequence, and when added to isolated RecB increases its ATP-dependent helicase processivity.</text>
</comment>
<dbReference type="GO" id="GO:0008854">
    <property type="term" value="F:exodeoxyribonuclease V activity"/>
    <property type="evidence" value="ECO:0007669"/>
    <property type="project" value="InterPro"/>
</dbReference>
<dbReference type="GO" id="GO:0009338">
    <property type="term" value="C:exodeoxyribonuclease V complex"/>
    <property type="evidence" value="ECO:0007669"/>
    <property type="project" value="InterPro"/>
</dbReference>
<dbReference type="InterPro" id="IPR006697">
    <property type="entry name" value="RecC"/>
</dbReference>
<evidence type="ECO:0000313" key="13">
    <source>
        <dbReference type="EMBL" id="RJK98099.1"/>
    </source>
</evidence>
<keyword evidence="9 10" id="KW-0234">DNA repair</keyword>
<comment type="similarity">
    <text evidence="10">Belongs to the RecC family.</text>
</comment>
<keyword evidence="4 10" id="KW-0378">Hydrolase</keyword>
<dbReference type="NCBIfam" id="TIGR01450">
    <property type="entry name" value="recC"/>
    <property type="match status" value="1"/>
</dbReference>
<dbReference type="GO" id="GO:0000724">
    <property type="term" value="P:double-strand break repair via homologous recombination"/>
    <property type="evidence" value="ECO:0007669"/>
    <property type="project" value="UniProtKB-UniRule"/>
</dbReference>
<keyword evidence="8 10" id="KW-0238">DNA-binding</keyword>
<dbReference type="PIRSF" id="PIRSF000980">
    <property type="entry name" value="RecC"/>
    <property type="match status" value="1"/>
</dbReference>
<evidence type="ECO:0000256" key="8">
    <source>
        <dbReference type="ARBA" id="ARBA00023125"/>
    </source>
</evidence>
<organism evidence="13 14">
    <name type="scientific">Vallicoccus soli</name>
    <dbReference type="NCBI Taxonomy" id="2339232"/>
    <lineage>
        <taxon>Bacteria</taxon>
        <taxon>Bacillati</taxon>
        <taxon>Actinomycetota</taxon>
        <taxon>Actinomycetes</taxon>
        <taxon>Motilibacterales</taxon>
        <taxon>Vallicoccaceae</taxon>
        <taxon>Vallicoccus</taxon>
    </lineage>
</organism>
<evidence type="ECO:0000256" key="10">
    <source>
        <dbReference type="HAMAP-Rule" id="MF_01486"/>
    </source>
</evidence>
<dbReference type="EMBL" id="QZEZ01000001">
    <property type="protein sequence ID" value="RJK98099.1"/>
    <property type="molecule type" value="Genomic_DNA"/>
</dbReference>
<keyword evidence="7 10" id="KW-0067">ATP-binding</keyword>
<dbReference type="SUPFAM" id="SSF52980">
    <property type="entry name" value="Restriction endonuclease-like"/>
    <property type="match status" value="1"/>
</dbReference>
<feature type="region of interest" description="Disordered" evidence="11">
    <location>
        <begin position="678"/>
        <end position="698"/>
    </location>
</feature>
<gene>
    <name evidence="10 13" type="primary">recC</name>
    <name evidence="13" type="ORF">D5H78_03985</name>
</gene>
<evidence type="ECO:0000256" key="9">
    <source>
        <dbReference type="ARBA" id="ARBA00023204"/>
    </source>
</evidence>
<dbReference type="PANTHER" id="PTHR30591:SF1">
    <property type="entry name" value="RECBCD ENZYME SUBUNIT RECC"/>
    <property type="match status" value="1"/>
</dbReference>
<evidence type="ECO:0000256" key="3">
    <source>
        <dbReference type="ARBA" id="ARBA00022763"/>
    </source>
</evidence>
<name>A0A3A3Z1H4_9ACTN</name>
<comment type="subunit">
    <text evidence="10">Heterotrimer of RecB, RecC and RecD. All subunits contribute to DNA-binding.</text>
</comment>
<keyword evidence="3 10" id="KW-0227">DNA damage</keyword>
<keyword evidence="5 10" id="KW-0347">Helicase</keyword>
<feature type="domain" description="RecC C-terminal" evidence="12">
    <location>
        <begin position="821"/>
        <end position="1046"/>
    </location>
</feature>
<dbReference type="InterPro" id="IPR011335">
    <property type="entry name" value="Restrct_endonuc-II-like"/>
</dbReference>
<evidence type="ECO:0000313" key="14">
    <source>
        <dbReference type="Proteomes" id="UP000265614"/>
    </source>
</evidence>
<evidence type="ECO:0000256" key="7">
    <source>
        <dbReference type="ARBA" id="ARBA00022840"/>
    </source>
</evidence>
<dbReference type="GO" id="GO:0005524">
    <property type="term" value="F:ATP binding"/>
    <property type="evidence" value="ECO:0007669"/>
    <property type="project" value="UniProtKB-UniRule"/>
</dbReference>
<evidence type="ECO:0000256" key="1">
    <source>
        <dbReference type="ARBA" id="ARBA00022722"/>
    </source>
</evidence>
<reference evidence="13 14" key="1">
    <citation type="submission" date="2018-09" db="EMBL/GenBank/DDBJ databases">
        <title>YIM 75000 draft genome.</title>
        <authorList>
            <person name="Tang S."/>
            <person name="Feng Y."/>
        </authorList>
    </citation>
    <scope>NUCLEOTIDE SEQUENCE [LARGE SCALE GENOMIC DNA]</scope>
    <source>
        <strain evidence="13 14">YIM 75000</strain>
    </source>
</reference>
<dbReference type="AlphaFoldDB" id="A0A3A3Z1H4"/>
<evidence type="ECO:0000256" key="2">
    <source>
        <dbReference type="ARBA" id="ARBA00022741"/>
    </source>
</evidence>
<comment type="miscellaneous">
    <text evidence="10">In the RecBCD complex, RecB has a slow 3'-5' helicase, an exonuclease activity and loads RecA onto ssDNA, RecD has a fast 5'-3' helicase activity, while RecC stimulates the ATPase and processivity of the RecB helicase and contributes to recognition of the Chi site.</text>
</comment>
<accession>A0A3A3Z1H4</accession>
<dbReference type="SUPFAM" id="SSF52540">
    <property type="entry name" value="P-loop containing nucleoside triphosphate hydrolases"/>
    <property type="match status" value="2"/>
</dbReference>
<keyword evidence="2 10" id="KW-0547">Nucleotide-binding</keyword>
<dbReference type="Pfam" id="PF04257">
    <property type="entry name" value="Exonuc_V_gamma"/>
    <property type="match status" value="1"/>
</dbReference>
<keyword evidence="6 10" id="KW-0269">Exonuclease</keyword>
<proteinExistence type="inferred from homology"/>
<dbReference type="Gene3D" id="3.40.50.300">
    <property type="entry name" value="P-loop containing nucleotide triphosphate hydrolases"/>
    <property type="match status" value="2"/>
</dbReference>
<dbReference type="GO" id="GO:0003678">
    <property type="term" value="F:DNA helicase activity"/>
    <property type="evidence" value="ECO:0007669"/>
    <property type="project" value="UniProtKB-UniRule"/>
</dbReference>
<evidence type="ECO:0000256" key="4">
    <source>
        <dbReference type="ARBA" id="ARBA00022801"/>
    </source>
</evidence>
<dbReference type="InterPro" id="IPR013986">
    <property type="entry name" value="DExx_box_DNA_helicase_dom_sf"/>
</dbReference>
<keyword evidence="14" id="KW-1185">Reference proteome</keyword>
<sequence length="1128" mass="120641">MLHVHRAERSDALVDALGDVLAVPPADPFAEDVVAVPARGVERWLAQRLAHRLGQGAGSSGDGVCAGVRFPSPRRLLAEAAGVEEPDPWHPDALAWTLLEVLDGCAGEPWCRALGLHLGVVAPPGADDPAERVHRRGRRWAVAHRLATLVDDAARERPALLAAWARGDDADGLGAPLPVDLRWQARLFRLLAERVPGPDPVQRAALTAARLRDDPASCPLPARASLFGPTRLPAGDLVLLRALAEHRDVHLWLPHPSGDLWDRVAAVSRAPRRPVRRREDRTGELVRHPLLSSLGRDARELAQVLAAVPHEGHHHPVPAPPVTLLGHLQRAVRDDRRAPAGARPLLDPSDRTVQVHACHGRARQVEVLREVLVGLLAQDPTLEPRDVLVMCPDIEEFAPLVAAAFGLAEVTGAGHPGHALRVRLADRSLRRTNPLLATVDRLLELAGARVTASQVLDLASTGPVRRRFRLDDDDLERVATWVAEAGVRWGLDAAHRTPYALDLVPQNTWRAGLDRVLLGAAMADEDGNRLGLALPLDDVGSGEVDLAGRLAELVDRLGAVLGALSAPGDRPLAAWCALLREGVASLTDVAPADLWQAGELRRVLADLEDAAGGRAASTPLALADVRALLGGRLAGRPTRAGFRTGTLTVCTMVPMRSVPHRVVCLLGLDDGAFPRGVRRDGDDVLDRDPAVGEADPRSEDRQLLLDALLAATERVVVTCTGADERTGAARPLSVPLGELLDALDETAVGADGARPRDQVLVRHPLQAHDPRCLVPGALGTPGRAFSHDPTALAGARAALAPREDPGPFLPGPLPPARAGGAVELAALADLLVHPARAFLRQRLDVAVLREDDEPSDHLAVELDALEAWAVGDRVLRDRLAGASPEDARQAEWRRGALPPGGLGARALDRVLRDVEPLVAGTADLRAHPRQVVDVDVALPDGRSLRGSVAGVRGTTLLEVTYSRLRAHHRLRAWVGLLALCAAHPGAGWTASTVGRGTGRPRRALVGPVAPERARELLGRLVDLHDRGLREPLPLPVRTGAAYAAARWAGDEVPAALERAEREWRSRDFPGEDADPAHVRVHGGVVPLAALLADPPREDERWGGEPSRLGELARRVWDPLLDVERVGGL</sequence>
<evidence type="ECO:0000256" key="5">
    <source>
        <dbReference type="ARBA" id="ARBA00022806"/>
    </source>
</evidence>
<evidence type="ECO:0000256" key="6">
    <source>
        <dbReference type="ARBA" id="ARBA00022839"/>
    </source>
</evidence>
<comment type="caution">
    <text evidence="13">The sequence shown here is derived from an EMBL/GenBank/DDBJ whole genome shotgun (WGS) entry which is preliminary data.</text>
</comment>
<dbReference type="Gene3D" id="1.10.10.990">
    <property type="match status" value="1"/>
</dbReference>
<dbReference type="OrthoDB" id="9762834at2"/>
<dbReference type="PANTHER" id="PTHR30591">
    <property type="entry name" value="RECBCD ENZYME SUBUNIT RECC"/>
    <property type="match status" value="1"/>
</dbReference>
<evidence type="ECO:0000259" key="12">
    <source>
        <dbReference type="Pfam" id="PF17946"/>
    </source>
</evidence>
<evidence type="ECO:0000256" key="11">
    <source>
        <dbReference type="SAM" id="MobiDB-lite"/>
    </source>
</evidence>
<protein>
    <recommendedName>
        <fullName evidence="10">RecBCD enzyme subunit RecC</fullName>
    </recommendedName>
    <alternativeName>
        <fullName evidence="10">Exonuclease V subunit RecC</fullName>
        <shortName evidence="10">ExoV subunit RecC</shortName>
    </alternativeName>
    <alternativeName>
        <fullName evidence="10">Helicase/nuclease RecBCD subunit RecC</fullName>
    </alternativeName>
</protein>